<name>A0A9N8DEM8_9STRA</name>
<proteinExistence type="predicted"/>
<comment type="caution">
    <text evidence="1">The sequence shown here is derived from an EMBL/GenBank/DDBJ whole genome shotgun (WGS) entry which is preliminary data.</text>
</comment>
<reference evidence="1" key="1">
    <citation type="submission" date="2020-06" db="EMBL/GenBank/DDBJ databases">
        <authorList>
            <consortium name="Plant Systems Biology data submission"/>
        </authorList>
    </citation>
    <scope>NUCLEOTIDE SEQUENCE</scope>
    <source>
        <strain evidence="1">D6</strain>
    </source>
</reference>
<protein>
    <submittedName>
        <fullName evidence="1">Uncharacterized protein</fullName>
    </submittedName>
</protein>
<accession>A0A9N8DEM8</accession>
<sequence length="474" mass="55719">MEHFDLDAIFLIDLEDDEEEDDTEQNEVPWFSGAHRRRNACRECGMWSIIGPRYEVDPRLSYGRPAYSICRQCWLFNHDDEDQERFRIAKHGVTRFNAPAEKETLRLKWNDDGIAPNPDLPYGVKALKLDIARNCPPCKYKVLTQSYVCNLQQLDVTVHGAAEKAGAIKALVAALQGMMWENIRWVSLTLRVVGDENQDEVAKVLNELLLTTYVHHLSLRVLCQASGTLLDMAWLEDGLFDSLAHTHVRTFGYFGILPVKDHNQKKAWRAMEMNPNLRRIHVHPRFQSNNDNHLSFLSAQKRHDWRRLWIQGEREDYLYLGKERAPTPYIMQMHEADPPKITKGRGFVLQEAIEHPLKFDKVQILYHFLRMHPTVISEAAAVLLMPPETQSSFLQRRMDLQAETESRERQRCLPVLVEELEKHDEKYKEHVKNKLETRNDMPQAHEKPTRVKWRPWRRLQCRWPRRKVRKGKTV</sequence>
<dbReference type="AlphaFoldDB" id="A0A9N8DEM8"/>
<dbReference type="Proteomes" id="UP001153069">
    <property type="component" value="Unassembled WGS sequence"/>
</dbReference>
<gene>
    <name evidence="1" type="ORF">SEMRO_53_G031600.1</name>
</gene>
<evidence type="ECO:0000313" key="2">
    <source>
        <dbReference type="Proteomes" id="UP001153069"/>
    </source>
</evidence>
<keyword evidence="2" id="KW-1185">Reference proteome</keyword>
<evidence type="ECO:0000313" key="1">
    <source>
        <dbReference type="EMBL" id="CAB9499100.1"/>
    </source>
</evidence>
<organism evidence="1 2">
    <name type="scientific">Seminavis robusta</name>
    <dbReference type="NCBI Taxonomy" id="568900"/>
    <lineage>
        <taxon>Eukaryota</taxon>
        <taxon>Sar</taxon>
        <taxon>Stramenopiles</taxon>
        <taxon>Ochrophyta</taxon>
        <taxon>Bacillariophyta</taxon>
        <taxon>Bacillariophyceae</taxon>
        <taxon>Bacillariophycidae</taxon>
        <taxon>Naviculales</taxon>
        <taxon>Naviculaceae</taxon>
        <taxon>Seminavis</taxon>
    </lineage>
</organism>
<dbReference type="EMBL" id="CAICTM010000052">
    <property type="protein sequence ID" value="CAB9499100.1"/>
    <property type="molecule type" value="Genomic_DNA"/>
</dbReference>